<feature type="compositionally biased region" description="Basic and acidic residues" evidence="2">
    <location>
        <begin position="448"/>
        <end position="462"/>
    </location>
</feature>
<dbReference type="InterPro" id="IPR004087">
    <property type="entry name" value="KH_dom"/>
</dbReference>
<evidence type="ECO:0000259" key="3">
    <source>
        <dbReference type="SMART" id="SM00322"/>
    </source>
</evidence>
<dbReference type="AlphaFoldDB" id="A0AA36A5N8"/>
<dbReference type="Pfam" id="PF00013">
    <property type="entry name" value="KH_1"/>
    <property type="match status" value="1"/>
</dbReference>
<dbReference type="Proteomes" id="UP001177003">
    <property type="component" value="Chromosome 9"/>
</dbReference>
<evidence type="ECO:0000256" key="2">
    <source>
        <dbReference type="SAM" id="MobiDB-lite"/>
    </source>
</evidence>
<evidence type="ECO:0000313" key="5">
    <source>
        <dbReference type="Proteomes" id="UP001177003"/>
    </source>
</evidence>
<sequence length="469" mass="52958">MENMTIIRDSFKEMTAREVDGGRNRRDKLSFVGCDMPNNNRISRHSSFFFLKRCVQKNISLHATQQISSAFFLFYFSTLKRSKKMDPNPEKENFAKAKIEDPNQNPGLLQSLLNTDGVPMDDRCYMKIFEEYGKAQQLAEAIASGEKLDRKVYRIRNKELVKFIDKDFEGMKDIHIISEASIGVSADAESNLLNHSFLDLVGTVDEVKLAEELILENVVKTYSSVCYPVILMPQTIYMDHIKIHLHKVCRLLGTYRSNLLRIEMESGAWIKIEQGSFPGVWEWERVVNIFGPRENVNKAKLLIQSVISEQPEELSATEALTEFLYQFKEPSCSELTDHKKSAINDDSNQKKKQKVGEPIWGQTFLRIKNSGGGKSEGSSSNQTEGESEENKKQHEFKEPTWSQTFGPAVISSPGESSGGSKQTEESGELDIGKQQVLQAEEGGSSLTDEEKQQHLQHKKSEDAGPLSAA</sequence>
<protein>
    <recommendedName>
        <fullName evidence="3">K Homology domain-containing protein</fullName>
    </recommendedName>
</protein>
<evidence type="ECO:0000313" key="4">
    <source>
        <dbReference type="EMBL" id="CAI9304488.1"/>
    </source>
</evidence>
<dbReference type="GO" id="GO:0003723">
    <property type="term" value="F:RNA binding"/>
    <property type="evidence" value="ECO:0007669"/>
    <property type="project" value="UniProtKB-UniRule"/>
</dbReference>
<proteinExistence type="predicted"/>
<dbReference type="SMART" id="SM00322">
    <property type="entry name" value="KH"/>
    <property type="match status" value="1"/>
</dbReference>
<feature type="region of interest" description="Disordered" evidence="2">
    <location>
        <begin position="362"/>
        <end position="469"/>
    </location>
</feature>
<gene>
    <name evidence="4" type="ORF">LSALG_LOCUS42861</name>
</gene>
<dbReference type="InterPro" id="IPR004088">
    <property type="entry name" value="KH_dom_type_1"/>
</dbReference>
<keyword evidence="1" id="KW-0694">RNA-binding</keyword>
<dbReference type="Gene3D" id="3.30.1370.10">
    <property type="entry name" value="K Homology domain, type 1"/>
    <property type="match status" value="1"/>
</dbReference>
<keyword evidence="5" id="KW-1185">Reference proteome</keyword>
<dbReference type="EMBL" id="OX465085">
    <property type="protein sequence ID" value="CAI9304488.1"/>
    <property type="molecule type" value="Genomic_DNA"/>
</dbReference>
<name>A0AA36A5N8_LACSI</name>
<dbReference type="PROSITE" id="PS50084">
    <property type="entry name" value="KH_TYPE_1"/>
    <property type="match status" value="1"/>
</dbReference>
<dbReference type="SUPFAM" id="SSF54791">
    <property type="entry name" value="Eukaryotic type KH-domain (KH-domain type I)"/>
    <property type="match status" value="1"/>
</dbReference>
<organism evidence="4 5">
    <name type="scientific">Lactuca saligna</name>
    <name type="common">Willowleaf lettuce</name>
    <dbReference type="NCBI Taxonomy" id="75948"/>
    <lineage>
        <taxon>Eukaryota</taxon>
        <taxon>Viridiplantae</taxon>
        <taxon>Streptophyta</taxon>
        <taxon>Embryophyta</taxon>
        <taxon>Tracheophyta</taxon>
        <taxon>Spermatophyta</taxon>
        <taxon>Magnoliopsida</taxon>
        <taxon>eudicotyledons</taxon>
        <taxon>Gunneridae</taxon>
        <taxon>Pentapetalae</taxon>
        <taxon>asterids</taxon>
        <taxon>campanulids</taxon>
        <taxon>Asterales</taxon>
        <taxon>Asteraceae</taxon>
        <taxon>Cichorioideae</taxon>
        <taxon>Cichorieae</taxon>
        <taxon>Lactucinae</taxon>
        <taxon>Lactuca</taxon>
    </lineage>
</organism>
<reference evidence="4" key="1">
    <citation type="submission" date="2023-04" db="EMBL/GenBank/DDBJ databases">
        <authorList>
            <person name="Vijverberg K."/>
            <person name="Xiong W."/>
            <person name="Schranz E."/>
        </authorList>
    </citation>
    <scope>NUCLEOTIDE SEQUENCE</scope>
</reference>
<feature type="domain" description="K Homology" evidence="3">
    <location>
        <begin position="235"/>
        <end position="308"/>
    </location>
</feature>
<feature type="compositionally biased region" description="Basic and acidic residues" evidence="2">
    <location>
        <begin position="84"/>
        <end position="101"/>
    </location>
</feature>
<dbReference type="InterPro" id="IPR036612">
    <property type="entry name" value="KH_dom_type_1_sf"/>
</dbReference>
<feature type="region of interest" description="Disordered" evidence="2">
    <location>
        <begin position="83"/>
        <end position="102"/>
    </location>
</feature>
<feature type="compositionally biased region" description="Basic and acidic residues" evidence="2">
    <location>
        <begin position="388"/>
        <end position="398"/>
    </location>
</feature>
<evidence type="ECO:0000256" key="1">
    <source>
        <dbReference type="PROSITE-ProRule" id="PRU00117"/>
    </source>
</evidence>
<dbReference type="CDD" id="cd00105">
    <property type="entry name" value="KH-I"/>
    <property type="match status" value="1"/>
</dbReference>
<accession>A0AA36A5N8</accession>